<dbReference type="RefSeq" id="XP_015700814.1">
    <property type="nucleotide sequence ID" value="XM_015846379.1"/>
</dbReference>
<dbReference type="VEuPathDB" id="FungiDB:PAAG_07940"/>
<sequence>MAAETVQIEAVATHPQTLFETDHQIDLFCPRFDRALPSKVQNQEPEGLHQPLDTMEDKVYLAFTCKTKRLKFARELFFLPRGTMRKN</sequence>
<dbReference type="AlphaFoldDB" id="C1HAW1"/>
<reference evidence="1 2" key="1">
    <citation type="journal article" date="2011" name="PLoS Genet.">
        <title>Comparative genomic analysis of human fungal pathogens causing paracoccidioidomycosis.</title>
        <authorList>
            <person name="Desjardins C.A."/>
            <person name="Champion M.D."/>
            <person name="Holder J.W."/>
            <person name="Muszewska A."/>
            <person name="Goldberg J."/>
            <person name="Bailao A.M."/>
            <person name="Brigido M.M."/>
            <person name="Ferreira M.E."/>
            <person name="Garcia A.M."/>
            <person name="Grynberg M."/>
            <person name="Gujja S."/>
            <person name="Heiman D.I."/>
            <person name="Henn M.R."/>
            <person name="Kodira C.D."/>
            <person name="Leon-Narvaez H."/>
            <person name="Longo L.V."/>
            <person name="Ma L.J."/>
            <person name="Malavazi I."/>
            <person name="Matsuo A.L."/>
            <person name="Morais F.V."/>
            <person name="Pereira M."/>
            <person name="Rodriguez-Brito S."/>
            <person name="Sakthikumar S."/>
            <person name="Salem-Izacc S.M."/>
            <person name="Sykes S.M."/>
            <person name="Teixeira M.M."/>
            <person name="Vallejo M.C."/>
            <person name="Walter M.E."/>
            <person name="Yandava C."/>
            <person name="Young S."/>
            <person name="Zeng Q."/>
            <person name="Zucker J."/>
            <person name="Felipe M.S."/>
            <person name="Goldman G.H."/>
            <person name="Haas B.J."/>
            <person name="McEwen J.G."/>
            <person name="Nino-Vega G."/>
            <person name="Puccia R."/>
            <person name="San-Blas G."/>
            <person name="Soares C.M."/>
            <person name="Birren B.W."/>
            <person name="Cuomo C.A."/>
        </authorList>
    </citation>
    <scope>NUCLEOTIDE SEQUENCE [LARGE SCALE GENOMIC DNA]</scope>
    <source>
        <strain evidence="2">ATCC MYA-826 / Pb01</strain>
    </source>
</reference>
<dbReference type="HOGENOM" id="CLU_2483955_0_0_1"/>
<keyword evidence="2" id="KW-1185">Reference proteome</keyword>
<protein>
    <submittedName>
        <fullName evidence="1">Uncharacterized protein</fullName>
    </submittedName>
</protein>
<evidence type="ECO:0000313" key="1">
    <source>
        <dbReference type="EMBL" id="EEH37522.2"/>
    </source>
</evidence>
<dbReference type="GeneID" id="9093432"/>
<dbReference type="KEGG" id="pbl:PAAG_07940"/>
<proteinExistence type="predicted"/>
<evidence type="ECO:0000313" key="2">
    <source>
        <dbReference type="Proteomes" id="UP000002059"/>
    </source>
</evidence>
<dbReference type="Proteomes" id="UP000002059">
    <property type="component" value="Partially assembled WGS sequence"/>
</dbReference>
<gene>
    <name evidence="1" type="ORF">PAAG_07940</name>
</gene>
<accession>C1HAW1</accession>
<name>C1HAW1_PARBA</name>
<organism evidence="1 2">
    <name type="scientific">Paracoccidioides lutzii (strain ATCC MYA-826 / Pb01)</name>
    <name type="common">Paracoccidioides brasiliensis</name>
    <dbReference type="NCBI Taxonomy" id="502779"/>
    <lineage>
        <taxon>Eukaryota</taxon>
        <taxon>Fungi</taxon>
        <taxon>Dikarya</taxon>
        <taxon>Ascomycota</taxon>
        <taxon>Pezizomycotina</taxon>
        <taxon>Eurotiomycetes</taxon>
        <taxon>Eurotiomycetidae</taxon>
        <taxon>Onygenales</taxon>
        <taxon>Ajellomycetaceae</taxon>
        <taxon>Paracoccidioides</taxon>
    </lineage>
</organism>
<dbReference type="EMBL" id="KN294018">
    <property type="protein sequence ID" value="EEH37522.2"/>
    <property type="molecule type" value="Genomic_DNA"/>
</dbReference>